<evidence type="ECO:0000259" key="2">
    <source>
        <dbReference type="Pfam" id="PF24732"/>
    </source>
</evidence>
<feature type="domain" description="ParE-like toxin" evidence="2">
    <location>
        <begin position="57"/>
        <end position="123"/>
    </location>
</feature>
<name>A0A251X7R9_9GAMM</name>
<evidence type="ECO:0000259" key="1">
    <source>
        <dbReference type="Pfam" id="PF24730"/>
    </source>
</evidence>
<sequence length="131" mass="15154">MPKKTFPCGHKGNGQFCHTCKQLEEDKSEQIQAKTEKQQWKEAFAHDPIDLRGLPRKKLVLKARAILDAIRHGEPFPQLNGKRMNYNRKIISVPIDNDYRILFKEDKDGLIPFDLLSHEEYNVKKPGASKV</sequence>
<dbReference type="Proteomes" id="UP000194798">
    <property type="component" value="Unassembled WGS sequence"/>
</dbReference>
<feature type="domain" description="DUF7682" evidence="1">
    <location>
        <begin position="3"/>
        <end position="22"/>
    </location>
</feature>
<dbReference type="InterPro" id="IPR056925">
    <property type="entry name" value="ParE-like"/>
</dbReference>
<dbReference type="OrthoDB" id="5624694at2"/>
<dbReference type="AlphaFoldDB" id="A0A251X7R9"/>
<dbReference type="EMBL" id="MSLT01000012">
    <property type="protein sequence ID" value="OUD14099.1"/>
    <property type="molecule type" value="Genomic_DNA"/>
</dbReference>
<dbReference type="Pfam" id="PF24732">
    <property type="entry name" value="ParE_like"/>
    <property type="match status" value="1"/>
</dbReference>
<reference evidence="3 4" key="1">
    <citation type="submission" date="2016-12" db="EMBL/GenBank/DDBJ databases">
        <title>Thioflexothrix psekupsii D3 genome sequencing and assembly.</title>
        <authorList>
            <person name="Fomenkov A."/>
            <person name="Vincze T."/>
            <person name="Grabovich M."/>
            <person name="Anton B.P."/>
            <person name="Dubinina G."/>
            <person name="Orlova M."/>
            <person name="Belousova E."/>
            <person name="Roberts R.J."/>
        </authorList>
    </citation>
    <scope>NUCLEOTIDE SEQUENCE [LARGE SCALE GENOMIC DNA]</scope>
    <source>
        <strain evidence="3">D3</strain>
    </source>
</reference>
<keyword evidence="4" id="KW-1185">Reference proteome</keyword>
<accession>A0A251X7R9</accession>
<comment type="caution">
    <text evidence="3">The sequence shown here is derived from an EMBL/GenBank/DDBJ whole genome shotgun (WGS) entry which is preliminary data.</text>
</comment>
<protein>
    <submittedName>
        <fullName evidence="3">Uncharacterized protein</fullName>
    </submittedName>
</protein>
<dbReference type="Pfam" id="PF24730">
    <property type="entry name" value="DUF7682"/>
    <property type="match status" value="1"/>
</dbReference>
<proteinExistence type="predicted"/>
<evidence type="ECO:0000313" key="3">
    <source>
        <dbReference type="EMBL" id="OUD14099.1"/>
    </source>
</evidence>
<evidence type="ECO:0000313" key="4">
    <source>
        <dbReference type="Proteomes" id="UP000194798"/>
    </source>
</evidence>
<dbReference type="InterPro" id="IPR056099">
    <property type="entry name" value="DUF7682"/>
</dbReference>
<dbReference type="RefSeq" id="WP_086487882.1">
    <property type="nucleotide sequence ID" value="NZ_MSLT01000012.1"/>
</dbReference>
<gene>
    <name evidence="3" type="ORF">TPSD3_07095</name>
</gene>
<organism evidence="3 4">
    <name type="scientific">Thioflexithrix psekupsensis</name>
    <dbReference type="NCBI Taxonomy" id="1570016"/>
    <lineage>
        <taxon>Bacteria</taxon>
        <taxon>Pseudomonadati</taxon>
        <taxon>Pseudomonadota</taxon>
        <taxon>Gammaproteobacteria</taxon>
        <taxon>Thiotrichales</taxon>
        <taxon>Thioflexithrix</taxon>
    </lineage>
</organism>